<keyword evidence="3" id="KW-1185">Reference proteome</keyword>
<protein>
    <submittedName>
        <fullName evidence="2">Uncharacterized protein</fullName>
    </submittedName>
</protein>
<evidence type="ECO:0000256" key="1">
    <source>
        <dbReference type="SAM" id="MobiDB-lite"/>
    </source>
</evidence>
<dbReference type="Proteomes" id="UP000313359">
    <property type="component" value="Unassembled WGS sequence"/>
</dbReference>
<reference evidence="2" key="1">
    <citation type="journal article" date="2018" name="Genome Biol. Evol.">
        <title>Genomics and development of Lentinus tigrinus, a white-rot wood-decaying mushroom with dimorphic fruiting bodies.</title>
        <authorList>
            <person name="Wu B."/>
            <person name="Xu Z."/>
            <person name="Knudson A."/>
            <person name="Carlson A."/>
            <person name="Chen N."/>
            <person name="Kovaka S."/>
            <person name="LaButti K."/>
            <person name="Lipzen A."/>
            <person name="Pennachio C."/>
            <person name="Riley R."/>
            <person name="Schakwitz W."/>
            <person name="Umezawa K."/>
            <person name="Ohm R.A."/>
            <person name="Grigoriev I.V."/>
            <person name="Nagy L.G."/>
            <person name="Gibbons J."/>
            <person name="Hibbett D."/>
        </authorList>
    </citation>
    <scope>NUCLEOTIDE SEQUENCE [LARGE SCALE GENOMIC DNA]</scope>
    <source>
        <strain evidence="2">ALCF2SS1-6</strain>
    </source>
</reference>
<gene>
    <name evidence="2" type="ORF">L227DRAFT_317730</name>
</gene>
<accession>A0A5C2SRU7</accession>
<dbReference type="AlphaFoldDB" id="A0A5C2SRU7"/>
<evidence type="ECO:0000313" key="2">
    <source>
        <dbReference type="EMBL" id="RPD64096.1"/>
    </source>
</evidence>
<sequence length="169" mass="18575">MAVVITKRSSELGSLFHMKATHSSNTPEYRTPLQPHEGSSMPSKEPRTCGCVLHRLVRMQGISANCYRAARCLRAEHDIVSEISMLQQTIGRVYRGGTDSPTATSIGFAAASRAARWARYTPQNSAPRLAQDSSLRRTSKVLSTVSLCLVATLDARTNRRTYRVSAHAV</sequence>
<proteinExistence type="predicted"/>
<dbReference type="EMBL" id="ML122254">
    <property type="protein sequence ID" value="RPD64096.1"/>
    <property type="molecule type" value="Genomic_DNA"/>
</dbReference>
<evidence type="ECO:0000313" key="3">
    <source>
        <dbReference type="Proteomes" id="UP000313359"/>
    </source>
</evidence>
<feature type="region of interest" description="Disordered" evidence="1">
    <location>
        <begin position="19"/>
        <end position="45"/>
    </location>
</feature>
<organism evidence="2 3">
    <name type="scientific">Lentinus tigrinus ALCF2SS1-6</name>
    <dbReference type="NCBI Taxonomy" id="1328759"/>
    <lineage>
        <taxon>Eukaryota</taxon>
        <taxon>Fungi</taxon>
        <taxon>Dikarya</taxon>
        <taxon>Basidiomycota</taxon>
        <taxon>Agaricomycotina</taxon>
        <taxon>Agaricomycetes</taxon>
        <taxon>Polyporales</taxon>
        <taxon>Polyporaceae</taxon>
        <taxon>Lentinus</taxon>
    </lineage>
</organism>
<name>A0A5C2SRU7_9APHY</name>